<dbReference type="PANTHER" id="PTHR12767:SF9">
    <property type="entry name" value="BCL7-LIKE"/>
    <property type="match status" value="1"/>
</dbReference>
<keyword evidence="4" id="KW-1185">Reference proteome</keyword>
<dbReference type="EMBL" id="CAJFCJ010000013">
    <property type="protein sequence ID" value="CAD5120747.1"/>
    <property type="molecule type" value="Genomic_DNA"/>
</dbReference>
<dbReference type="Proteomes" id="UP000549394">
    <property type="component" value="Unassembled WGS sequence"/>
</dbReference>
<evidence type="ECO:0000313" key="3">
    <source>
        <dbReference type="EMBL" id="CAD5120747.1"/>
    </source>
</evidence>
<reference evidence="3 4" key="1">
    <citation type="submission" date="2020-08" db="EMBL/GenBank/DDBJ databases">
        <authorList>
            <person name="Hejnol A."/>
        </authorList>
    </citation>
    <scope>NUCLEOTIDE SEQUENCE [LARGE SCALE GENOMIC DNA]</scope>
</reference>
<dbReference type="OrthoDB" id="5989898at2759"/>
<feature type="compositionally biased region" description="Polar residues" evidence="2">
    <location>
        <begin position="85"/>
        <end position="103"/>
    </location>
</feature>
<feature type="region of interest" description="Disordered" evidence="2">
    <location>
        <begin position="79"/>
        <end position="103"/>
    </location>
</feature>
<dbReference type="InterPro" id="IPR006804">
    <property type="entry name" value="BCL7"/>
</dbReference>
<sequence>MMSRSVRTETRSRAREDFKKVINAIDKVRKWEKRWVTVSTETPLKIYKWVPISVSEVSRKPVTNTKLLEMASRKDEKLSSLLMDESSNLSQPDSKSQDSLSCFNEDSNMSFSVSQQDSQDASDFNLKRNAASPLTDICNTNKTQCMEN</sequence>
<organism evidence="3 4">
    <name type="scientific">Dimorphilus gyrociliatus</name>
    <dbReference type="NCBI Taxonomy" id="2664684"/>
    <lineage>
        <taxon>Eukaryota</taxon>
        <taxon>Metazoa</taxon>
        <taxon>Spiralia</taxon>
        <taxon>Lophotrochozoa</taxon>
        <taxon>Annelida</taxon>
        <taxon>Polychaeta</taxon>
        <taxon>Polychaeta incertae sedis</taxon>
        <taxon>Dinophilidae</taxon>
        <taxon>Dimorphilus</taxon>
    </lineage>
</organism>
<name>A0A7I8VWM0_9ANNE</name>
<dbReference type="AlphaFoldDB" id="A0A7I8VWM0"/>
<evidence type="ECO:0000256" key="2">
    <source>
        <dbReference type="SAM" id="MobiDB-lite"/>
    </source>
</evidence>
<dbReference type="Pfam" id="PF04714">
    <property type="entry name" value="BCL_N"/>
    <property type="match status" value="1"/>
</dbReference>
<proteinExistence type="inferred from homology"/>
<evidence type="ECO:0000313" key="4">
    <source>
        <dbReference type="Proteomes" id="UP000549394"/>
    </source>
</evidence>
<protein>
    <submittedName>
        <fullName evidence="3">DgyrCDS9308</fullName>
    </submittedName>
</protein>
<comment type="similarity">
    <text evidence="1">Belongs to the BCL7 family.</text>
</comment>
<dbReference type="PANTHER" id="PTHR12767">
    <property type="entry name" value="BCL7 RELATED"/>
    <property type="match status" value="1"/>
</dbReference>
<comment type="caution">
    <text evidence="3">The sequence shown here is derived from an EMBL/GenBank/DDBJ whole genome shotgun (WGS) entry which is preliminary data.</text>
</comment>
<evidence type="ECO:0000256" key="1">
    <source>
        <dbReference type="ARBA" id="ARBA00010326"/>
    </source>
</evidence>
<accession>A0A7I8VWM0</accession>
<gene>
    <name evidence="3" type="ORF">DGYR_LOCUS8792</name>
</gene>